<gene>
    <name evidence="5" type="ORF">EL18_02710</name>
</gene>
<dbReference type="Proteomes" id="UP000053675">
    <property type="component" value="Unassembled WGS sequence"/>
</dbReference>
<dbReference type="InterPro" id="IPR055170">
    <property type="entry name" value="GFO_IDH_MocA-like_dom"/>
</dbReference>
<feature type="domain" description="Gfo/Idh/MocA-like oxidoreductase N-terminal" evidence="3">
    <location>
        <begin position="3"/>
        <end position="121"/>
    </location>
</feature>
<dbReference type="PANTHER" id="PTHR22604:SF105">
    <property type="entry name" value="TRANS-1,2-DIHYDROBENZENE-1,2-DIOL DEHYDROGENASE"/>
    <property type="match status" value="1"/>
</dbReference>
<evidence type="ECO:0000256" key="1">
    <source>
        <dbReference type="ARBA" id="ARBA00010928"/>
    </source>
</evidence>
<evidence type="ECO:0000256" key="2">
    <source>
        <dbReference type="ARBA" id="ARBA00023002"/>
    </source>
</evidence>
<dbReference type="SUPFAM" id="SSF51735">
    <property type="entry name" value="NAD(P)-binding Rossmann-fold domains"/>
    <property type="match status" value="1"/>
</dbReference>
<dbReference type="RefSeq" id="WP_036486367.1">
    <property type="nucleotide sequence ID" value="NZ_JMQM01000002.1"/>
</dbReference>
<dbReference type="InterPro" id="IPR036291">
    <property type="entry name" value="NAD(P)-bd_dom_sf"/>
</dbReference>
<dbReference type="InterPro" id="IPR000683">
    <property type="entry name" value="Gfo/Idh/MocA-like_OxRdtase_N"/>
</dbReference>
<dbReference type="OrthoDB" id="9774191at2"/>
<dbReference type="EMBL" id="JMQM01000002">
    <property type="protein sequence ID" value="KFB08459.1"/>
    <property type="molecule type" value="Genomic_DNA"/>
</dbReference>
<evidence type="ECO:0000313" key="6">
    <source>
        <dbReference type="Proteomes" id="UP000053675"/>
    </source>
</evidence>
<sequence>MLRWGILSTAKIGREQVIPQIIDAEDNVVTAIASRDPARGQVVADRFGIPHVFGSYDELLASDDVDAVYIPLPTSQHVEWAVKAADAGKHVLVEKPLALNADDIKPVIEARDRNKVVVSEAFMVTYHPQWQKVHDLIAGGAIGRLRHVQGAFTYHNVDPDNMRNRPELGGGGLPDIGVYPTVTTRFVTKTEPQRVQAVVERDPKFGTDIYASVKADCGDFELSFYVSTQMAARQTMAFHGDKGFIEVDTPFNSRIYGDDRVILHDLAHGSSTTFRFGDTRQYRLQAEAFAKAVKGEEAHLFALEESVKNQRFIDAIFRAGEHEGWETV</sequence>
<reference evidence="5 6" key="1">
    <citation type="submission" date="2014-05" db="EMBL/GenBank/DDBJ databases">
        <title>Draft Genome Sequence of Nitratireductor basaltis Strain UMTGB225, A Marine Bacterium Isolated from Green Barrel Tunicate.</title>
        <authorList>
            <person name="Gan H.Y."/>
        </authorList>
    </citation>
    <scope>NUCLEOTIDE SEQUENCE [LARGE SCALE GENOMIC DNA]</scope>
    <source>
        <strain evidence="5 6">UMTGB225</strain>
    </source>
</reference>
<dbReference type="SUPFAM" id="SSF55347">
    <property type="entry name" value="Glyceraldehyde-3-phosphate dehydrogenase-like, C-terminal domain"/>
    <property type="match status" value="1"/>
</dbReference>
<dbReference type="InterPro" id="IPR050984">
    <property type="entry name" value="Gfo/Idh/MocA_domain"/>
</dbReference>
<dbReference type="Gene3D" id="3.40.50.720">
    <property type="entry name" value="NAD(P)-binding Rossmann-like Domain"/>
    <property type="match status" value="1"/>
</dbReference>
<evidence type="ECO:0000259" key="3">
    <source>
        <dbReference type="Pfam" id="PF01408"/>
    </source>
</evidence>
<accession>A0A084U673</accession>
<dbReference type="Pfam" id="PF01408">
    <property type="entry name" value="GFO_IDH_MocA"/>
    <property type="match status" value="1"/>
</dbReference>
<name>A0A084U673_9HYPH</name>
<protein>
    <submittedName>
        <fullName evidence="5">Oxidoreductase-like protein</fullName>
    </submittedName>
</protein>
<dbReference type="PATRIC" id="fig|472175.3.peg.2702"/>
<proteinExistence type="inferred from homology"/>
<dbReference type="PANTHER" id="PTHR22604">
    <property type="entry name" value="OXIDOREDUCTASES"/>
    <property type="match status" value="1"/>
</dbReference>
<dbReference type="GO" id="GO:0000166">
    <property type="term" value="F:nucleotide binding"/>
    <property type="evidence" value="ECO:0007669"/>
    <property type="project" value="InterPro"/>
</dbReference>
<comment type="similarity">
    <text evidence="1">Belongs to the Gfo/Idh/MocA family.</text>
</comment>
<dbReference type="GO" id="GO:0016491">
    <property type="term" value="F:oxidoreductase activity"/>
    <property type="evidence" value="ECO:0007669"/>
    <property type="project" value="UniProtKB-KW"/>
</dbReference>
<organism evidence="5 6">
    <name type="scientific">Nitratireductor basaltis</name>
    <dbReference type="NCBI Taxonomy" id="472175"/>
    <lineage>
        <taxon>Bacteria</taxon>
        <taxon>Pseudomonadati</taxon>
        <taxon>Pseudomonadota</taxon>
        <taxon>Alphaproteobacteria</taxon>
        <taxon>Hyphomicrobiales</taxon>
        <taxon>Phyllobacteriaceae</taxon>
        <taxon>Nitratireductor</taxon>
    </lineage>
</organism>
<dbReference type="eggNOG" id="COG0673">
    <property type="taxonomic scope" value="Bacteria"/>
</dbReference>
<evidence type="ECO:0000259" key="4">
    <source>
        <dbReference type="Pfam" id="PF22725"/>
    </source>
</evidence>
<dbReference type="Gene3D" id="3.30.360.10">
    <property type="entry name" value="Dihydrodipicolinate Reductase, domain 2"/>
    <property type="match status" value="1"/>
</dbReference>
<feature type="domain" description="GFO/IDH/MocA-like oxidoreductase" evidence="4">
    <location>
        <begin position="130"/>
        <end position="246"/>
    </location>
</feature>
<dbReference type="Pfam" id="PF22725">
    <property type="entry name" value="GFO_IDH_MocA_C3"/>
    <property type="match status" value="1"/>
</dbReference>
<comment type="caution">
    <text evidence="5">The sequence shown here is derived from an EMBL/GenBank/DDBJ whole genome shotgun (WGS) entry which is preliminary data.</text>
</comment>
<keyword evidence="2" id="KW-0560">Oxidoreductase</keyword>
<keyword evidence="6" id="KW-1185">Reference proteome</keyword>
<dbReference type="STRING" id="472175.EL18_02710"/>
<dbReference type="AlphaFoldDB" id="A0A084U673"/>
<evidence type="ECO:0000313" key="5">
    <source>
        <dbReference type="EMBL" id="KFB08459.1"/>
    </source>
</evidence>